<organism evidence="2 3">
    <name type="scientific">Extremus antarcticus</name>
    <dbReference type="NCBI Taxonomy" id="702011"/>
    <lineage>
        <taxon>Eukaryota</taxon>
        <taxon>Fungi</taxon>
        <taxon>Dikarya</taxon>
        <taxon>Ascomycota</taxon>
        <taxon>Pezizomycotina</taxon>
        <taxon>Dothideomycetes</taxon>
        <taxon>Dothideomycetidae</taxon>
        <taxon>Mycosphaerellales</taxon>
        <taxon>Extremaceae</taxon>
        <taxon>Extremus</taxon>
    </lineage>
</organism>
<dbReference type="Proteomes" id="UP001271007">
    <property type="component" value="Unassembled WGS sequence"/>
</dbReference>
<feature type="compositionally biased region" description="Basic and acidic residues" evidence="1">
    <location>
        <begin position="78"/>
        <end position="87"/>
    </location>
</feature>
<dbReference type="AlphaFoldDB" id="A0AAJ0DPT8"/>
<protein>
    <recommendedName>
        <fullName evidence="4">Calcofluor white hypersensitive protein</fullName>
    </recommendedName>
</protein>
<name>A0AAJ0DPT8_9PEZI</name>
<feature type="compositionally biased region" description="Basic and acidic residues" evidence="1">
    <location>
        <begin position="100"/>
        <end position="127"/>
    </location>
</feature>
<proteinExistence type="predicted"/>
<dbReference type="EMBL" id="JAWDJX010000011">
    <property type="protein sequence ID" value="KAK3054562.1"/>
    <property type="molecule type" value="Genomic_DNA"/>
</dbReference>
<sequence length="149" mass="15689">MSKRALQVGGVTALAAVGYYMYQAGGDPKAAEKRFEADAHKASQEIKKNVPGSAKEAKKEAEVVGADVQAKAKQLENSARKEGDKFDSAVQRNADAASRTAKDAEKQISAKASEAEARGHAAIDKFDNTVTQKASEAKSGISSWFGGSK</sequence>
<evidence type="ECO:0000313" key="3">
    <source>
        <dbReference type="Proteomes" id="UP001271007"/>
    </source>
</evidence>
<feature type="compositionally biased region" description="Basic and acidic residues" evidence="1">
    <location>
        <begin position="30"/>
        <end position="48"/>
    </location>
</feature>
<feature type="region of interest" description="Disordered" evidence="1">
    <location>
        <begin position="74"/>
        <end position="127"/>
    </location>
</feature>
<evidence type="ECO:0000256" key="1">
    <source>
        <dbReference type="SAM" id="MobiDB-lite"/>
    </source>
</evidence>
<comment type="caution">
    <text evidence="2">The sequence shown here is derived from an EMBL/GenBank/DDBJ whole genome shotgun (WGS) entry which is preliminary data.</text>
</comment>
<reference evidence="2" key="1">
    <citation type="submission" date="2023-04" db="EMBL/GenBank/DDBJ databases">
        <title>Black Yeasts Isolated from many extreme environments.</title>
        <authorList>
            <person name="Coleine C."/>
            <person name="Stajich J.E."/>
            <person name="Selbmann L."/>
        </authorList>
    </citation>
    <scope>NUCLEOTIDE SEQUENCE</scope>
    <source>
        <strain evidence="2">CCFEE 5312</strain>
    </source>
</reference>
<evidence type="ECO:0008006" key="4">
    <source>
        <dbReference type="Google" id="ProtNLM"/>
    </source>
</evidence>
<accession>A0AAJ0DPT8</accession>
<feature type="region of interest" description="Disordered" evidence="1">
    <location>
        <begin position="30"/>
        <end position="58"/>
    </location>
</feature>
<keyword evidence="3" id="KW-1185">Reference proteome</keyword>
<evidence type="ECO:0000313" key="2">
    <source>
        <dbReference type="EMBL" id="KAK3054562.1"/>
    </source>
</evidence>
<gene>
    <name evidence="2" type="ORF">LTR09_004291</name>
</gene>